<evidence type="ECO:0000313" key="1">
    <source>
        <dbReference type="EMBL" id="DAE08922.1"/>
    </source>
</evidence>
<accession>A0A8S5PPZ0</accession>
<proteinExistence type="predicted"/>
<protein>
    <submittedName>
        <fullName evidence="1">Uncharacterized protein</fullName>
    </submittedName>
</protein>
<sequence>MNSKGLASEMIAELQESIGVLQERADLKERCIQNVLGIEDSLTLHYLAVIMDLLKKNRTEVGGADAYICGAFFNLVEFLEQNPDEKTAKLIYEVIQSLRKKRG</sequence>
<name>A0A8S5PPZ0_9CAUD</name>
<organism evidence="1">
    <name type="scientific">Siphoviridae sp. ctDiR9</name>
    <dbReference type="NCBI Taxonomy" id="2825388"/>
    <lineage>
        <taxon>Viruses</taxon>
        <taxon>Duplodnaviria</taxon>
        <taxon>Heunggongvirae</taxon>
        <taxon>Uroviricota</taxon>
        <taxon>Caudoviricetes</taxon>
    </lineage>
</organism>
<dbReference type="EMBL" id="BK015479">
    <property type="protein sequence ID" value="DAE08922.1"/>
    <property type="molecule type" value="Genomic_DNA"/>
</dbReference>
<reference evidence="1" key="1">
    <citation type="journal article" date="2021" name="Proc. Natl. Acad. Sci. U.S.A.">
        <title>A Catalog of Tens of Thousands of Viruses from Human Metagenomes Reveals Hidden Associations with Chronic Diseases.</title>
        <authorList>
            <person name="Tisza M.J."/>
            <person name="Buck C.B."/>
        </authorList>
    </citation>
    <scope>NUCLEOTIDE SEQUENCE</scope>
    <source>
        <strain evidence="1">CtDiR9</strain>
    </source>
</reference>